<dbReference type="Proteomes" id="UP000030653">
    <property type="component" value="Unassembled WGS sequence"/>
</dbReference>
<evidence type="ECO:0000313" key="1">
    <source>
        <dbReference type="EMBL" id="EJT98779.1"/>
    </source>
</evidence>
<organism evidence="1 2">
    <name type="scientific">Dacryopinax primogenitus (strain DJM 731)</name>
    <name type="common">Brown rot fungus</name>
    <dbReference type="NCBI Taxonomy" id="1858805"/>
    <lineage>
        <taxon>Eukaryota</taxon>
        <taxon>Fungi</taxon>
        <taxon>Dikarya</taxon>
        <taxon>Basidiomycota</taxon>
        <taxon>Agaricomycotina</taxon>
        <taxon>Dacrymycetes</taxon>
        <taxon>Dacrymycetales</taxon>
        <taxon>Dacrymycetaceae</taxon>
        <taxon>Dacryopinax</taxon>
    </lineage>
</organism>
<proteinExistence type="predicted"/>
<dbReference type="STRING" id="1858805.M5FTN8"/>
<sequence length="223" mass="24448">MPSLSSSSPSTFTPFQYRLQPWKFLYLTSTVSYTLLFRLPYHSIRCLFPSLRSGWSYTRALMIPLIRVFCETLYATGLEAMIVDPSKRPKDADADKRGWVLIPPLGALEGELAELAARNGLKPEPVGGYWFGVRGEDGLAGQRAGEGEKVVLYLHSGGYVVRPSPPSCPCSCSSKKMGTATDALATSVIQALLSLDWGRVFAPEYHVARSSPSTTANPWPTQL</sequence>
<evidence type="ECO:0008006" key="3">
    <source>
        <dbReference type="Google" id="ProtNLM"/>
    </source>
</evidence>
<name>M5FTN8_DACPD</name>
<dbReference type="OrthoDB" id="2152029at2759"/>
<feature type="non-terminal residue" evidence="1">
    <location>
        <position position="223"/>
    </location>
</feature>
<evidence type="ECO:0000313" key="2">
    <source>
        <dbReference type="Proteomes" id="UP000030653"/>
    </source>
</evidence>
<dbReference type="HOGENOM" id="CLU_1187460_0_0_1"/>
<protein>
    <recommendedName>
        <fullName evidence="3">Alpha/beta hydrolase fold-3 domain-containing protein</fullName>
    </recommendedName>
</protein>
<dbReference type="AlphaFoldDB" id="M5FTN8"/>
<keyword evidence="2" id="KW-1185">Reference proteome</keyword>
<dbReference type="RefSeq" id="XP_040625677.1">
    <property type="nucleotide sequence ID" value="XM_040773646.1"/>
</dbReference>
<reference evidence="1 2" key="1">
    <citation type="journal article" date="2012" name="Science">
        <title>The Paleozoic origin of enzymatic lignin decomposition reconstructed from 31 fungal genomes.</title>
        <authorList>
            <person name="Floudas D."/>
            <person name="Binder M."/>
            <person name="Riley R."/>
            <person name="Barry K."/>
            <person name="Blanchette R.A."/>
            <person name="Henrissat B."/>
            <person name="Martinez A.T."/>
            <person name="Otillar R."/>
            <person name="Spatafora J.W."/>
            <person name="Yadav J.S."/>
            <person name="Aerts A."/>
            <person name="Benoit I."/>
            <person name="Boyd A."/>
            <person name="Carlson A."/>
            <person name="Copeland A."/>
            <person name="Coutinho P.M."/>
            <person name="de Vries R.P."/>
            <person name="Ferreira P."/>
            <person name="Findley K."/>
            <person name="Foster B."/>
            <person name="Gaskell J."/>
            <person name="Glotzer D."/>
            <person name="Gorecki P."/>
            <person name="Heitman J."/>
            <person name="Hesse C."/>
            <person name="Hori C."/>
            <person name="Igarashi K."/>
            <person name="Jurgens J.A."/>
            <person name="Kallen N."/>
            <person name="Kersten P."/>
            <person name="Kohler A."/>
            <person name="Kuees U."/>
            <person name="Kumar T.K.A."/>
            <person name="Kuo A."/>
            <person name="LaButti K."/>
            <person name="Larrondo L.F."/>
            <person name="Lindquist E."/>
            <person name="Ling A."/>
            <person name="Lombard V."/>
            <person name="Lucas S."/>
            <person name="Lundell T."/>
            <person name="Martin R."/>
            <person name="McLaughlin D.J."/>
            <person name="Morgenstern I."/>
            <person name="Morin E."/>
            <person name="Murat C."/>
            <person name="Nagy L.G."/>
            <person name="Nolan M."/>
            <person name="Ohm R.A."/>
            <person name="Patyshakuliyeva A."/>
            <person name="Rokas A."/>
            <person name="Ruiz-Duenas F.J."/>
            <person name="Sabat G."/>
            <person name="Salamov A."/>
            <person name="Samejima M."/>
            <person name="Schmutz J."/>
            <person name="Slot J.C."/>
            <person name="St John F."/>
            <person name="Stenlid J."/>
            <person name="Sun H."/>
            <person name="Sun S."/>
            <person name="Syed K."/>
            <person name="Tsang A."/>
            <person name="Wiebenga A."/>
            <person name="Young D."/>
            <person name="Pisabarro A."/>
            <person name="Eastwood D.C."/>
            <person name="Martin F."/>
            <person name="Cullen D."/>
            <person name="Grigoriev I.V."/>
            <person name="Hibbett D.S."/>
        </authorList>
    </citation>
    <scope>NUCLEOTIDE SEQUENCE [LARGE SCALE GENOMIC DNA]</scope>
    <source>
        <strain evidence="1 2">DJM-731 SS1</strain>
    </source>
</reference>
<dbReference type="GeneID" id="63688708"/>
<gene>
    <name evidence="1" type="ORF">DACRYDRAFT_24337</name>
</gene>
<dbReference type="EMBL" id="JH795872">
    <property type="protein sequence ID" value="EJT98779.1"/>
    <property type="molecule type" value="Genomic_DNA"/>
</dbReference>
<accession>M5FTN8</accession>